<proteinExistence type="predicted"/>
<comment type="caution">
    <text evidence="9">The sequence shown here is derived from an EMBL/GenBank/DDBJ whole genome shotgun (WGS) entry which is preliminary data.</text>
</comment>
<sequence length="109" mass="12091">MRYKYLSILIPSLFTIQSFAQQTDVTVGEKLIAKSDCAACHKDKFKLIGPSYADIAAKYPQTPKNIALLSEKIIKGGKGVWGSIPMSEHKDISKKDAAEMVKYILSIKK</sequence>
<dbReference type="EMBL" id="JBHUDG010000003">
    <property type="protein sequence ID" value="MFD1629079.1"/>
    <property type="molecule type" value="Genomic_DNA"/>
</dbReference>
<keyword evidence="10" id="KW-1185">Reference proteome</keyword>
<accession>A0ABW4IAQ6</accession>
<feature type="domain" description="Cytochrome c" evidence="8">
    <location>
        <begin position="23"/>
        <end position="108"/>
    </location>
</feature>
<keyword evidence="1" id="KW-0813">Transport</keyword>
<dbReference type="Pfam" id="PF00034">
    <property type="entry name" value="Cytochrom_C"/>
    <property type="match status" value="1"/>
</dbReference>
<keyword evidence="2 6" id="KW-0349">Heme</keyword>
<evidence type="ECO:0000313" key="10">
    <source>
        <dbReference type="Proteomes" id="UP001597118"/>
    </source>
</evidence>
<dbReference type="InterPro" id="IPR036909">
    <property type="entry name" value="Cyt_c-like_dom_sf"/>
</dbReference>
<dbReference type="InterPro" id="IPR002324">
    <property type="entry name" value="Cyt_c_ID"/>
</dbReference>
<dbReference type="InterPro" id="IPR009056">
    <property type="entry name" value="Cyt_c-like_dom"/>
</dbReference>
<evidence type="ECO:0000256" key="6">
    <source>
        <dbReference type="PROSITE-ProRule" id="PRU00433"/>
    </source>
</evidence>
<protein>
    <submittedName>
        <fullName evidence="9">C-type cytochrome</fullName>
    </submittedName>
</protein>
<evidence type="ECO:0000256" key="2">
    <source>
        <dbReference type="ARBA" id="ARBA00022617"/>
    </source>
</evidence>
<keyword evidence="3 6" id="KW-0479">Metal-binding</keyword>
<gene>
    <name evidence="9" type="ORF">ACFSAH_04275</name>
</gene>
<reference evidence="10" key="1">
    <citation type="journal article" date="2019" name="Int. J. Syst. Evol. Microbiol.">
        <title>The Global Catalogue of Microorganisms (GCM) 10K type strain sequencing project: providing services to taxonomists for standard genome sequencing and annotation.</title>
        <authorList>
            <consortium name="The Broad Institute Genomics Platform"/>
            <consortium name="The Broad Institute Genome Sequencing Center for Infectious Disease"/>
            <person name="Wu L."/>
            <person name="Ma J."/>
        </authorList>
    </citation>
    <scope>NUCLEOTIDE SEQUENCE [LARGE SCALE GENOMIC DNA]</scope>
    <source>
        <strain evidence="10">CCUG 53762</strain>
    </source>
</reference>
<evidence type="ECO:0000259" key="8">
    <source>
        <dbReference type="PROSITE" id="PS51007"/>
    </source>
</evidence>
<dbReference type="Gene3D" id="1.10.760.10">
    <property type="entry name" value="Cytochrome c-like domain"/>
    <property type="match status" value="1"/>
</dbReference>
<feature type="signal peptide" evidence="7">
    <location>
        <begin position="1"/>
        <end position="20"/>
    </location>
</feature>
<name>A0ABW4IAQ6_9SPHI</name>
<keyword evidence="4" id="KW-0249">Electron transport</keyword>
<keyword evidence="5 6" id="KW-0408">Iron</keyword>
<dbReference type="PROSITE" id="PS51007">
    <property type="entry name" value="CYTC"/>
    <property type="match status" value="1"/>
</dbReference>
<dbReference type="Proteomes" id="UP001597118">
    <property type="component" value="Unassembled WGS sequence"/>
</dbReference>
<evidence type="ECO:0000256" key="1">
    <source>
        <dbReference type="ARBA" id="ARBA00022448"/>
    </source>
</evidence>
<evidence type="ECO:0000256" key="3">
    <source>
        <dbReference type="ARBA" id="ARBA00022723"/>
    </source>
</evidence>
<evidence type="ECO:0000256" key="4">
    <source>
        <dbReference type="ARBA" id="ARBA00022982"/>
    </source>
</evidence>
<dbReference type="PRINTS" id="PR00606">
    <property type="entry name" value="CYTCHROMECID"/>
</dbReference>
<organism evidence="9 10">
    <name type="scientific">Pseudopedobacter beijingensis</name>
    <dbReference type="NCBI Taxonomy" id="1207056"/>
    <lineage>
        <taxon>Bacteria</taxon>
        <taxon>Pseudomonadati</taxon>
        <taxon>Bacteroidota</taxon>
        <taxon>Sphingobacteriia</taxon>
        <taxon>Sphingobacteriales</taxon>
        <taxon>Sphingobacteriaceae</taxon>
        <taxon>Pseudopedobacter</taxon>
    </lineage>
</organism>
<dbReference type="SUPFAM" id="SSF46626">
    <property type="entry name" value="Cytochrome c"/>
    <property type="match status" value="1"/>
</dbReference>
<evidence type="ECO:0000256" key="7">
    <source>
        <dbReference type="SAM" id="SignalP"/>
    </source>
</evidence>
<evidence type="ECO:0000256" key="5">
    <source>
        <dbReference type="ARBA" id="ARBA00023004"/>
    </source>
</evidence>
<keyword evidence="7" id="KW-0732">Signal</keyword>
<evidence type="ECO:0000313" key="9">
    <source>
        <dbReference type="EMBL" id="MFD1629079.1"/>
    </source>
</evidence>
<feature type="chain" id="PRO_5046282475" evidence="7">
    <location>
        <begin position="21"/>
        <end position="109"/>
    </location>
</feature>
<dbReference type="RefSeq" id="WP_379661459.1">
    <property type="nucleotide sequence ID" value="NZ_JBHUDG010000003.1"/>
</dbReference>